<comment type="caution">
    <text evidence="1">The sequence shown here is derived from an EMBL/GenBank/DDBJ whole genome shotgun (WGS) entry which is preliminary data.</text>
</comment>
<dbReference type="VEuPathDB" id="GiardiaDB:QR46_0243"/>
<name>V6U505_GIAIN</name>
<gene>
    <name evidence="1" type="ORF">GSB_151366</name>
</gene>
<evidence type="ECO:0000313" key="2">
    <source>
        <dbReference type="Proteomes" id="UP000018040"/>
    </source>
</evidence>
<dbReference type="Proteomes" id="UP000018040">
    <property type="component" value="Unassembled WGS sequence"/>
</dbReference>
<proteinExistence type="predicted"/>
<organism evidence="1 2">
    <name type="scientific">Giardia intestinalis</name>
    <name type="common">Giardia lamblia</name>
    <dbReference type="NCBI Taxonomy" id="5741"/>
    <lineage>
        <taxon>Eukaryota</taxon>
        <taxon>Metamonada</taxon>
        <taxon>Diplomonadida</taxon>
        <taxon>Hexamitidae</taxon>
        <taxon>Giardiinae</taxon>
        <taxon>Giardia</taxon>
    </lineage>
</organism>
<sequence>MWHLEHKYIYSALLRLTGFSTTSTAGPICWVLSISSYQQLFTVEERPAQKATGLHAIITTIRCINFSYF</sequence>
<accession>V6U505</accession>
<dbReference type="EMBL" id="AHHH01000003">
    <property type="protein sequence ID" value="ESU45677.1"/>
    <property type="molecule type" value="Genomic_DNA"/>
</dbReference>
<protein>
    <submittedName>
        <fullName evidence="1">DNA-dependent RNA polymerase beta' subunit/160 kD subunit</fullName>
    </submittedName>
</protein>
<dbReference type="AlphaFoldDB" id="V6U505"/>
<reference evidence="2" key="1">
    <citation type="submission" date="2012-02" db="EMBL/GenBank/DDBJ databases">
        <title>Genome sequencing of Giardia lamblia Genotypes A2 and B isolates (DH and GS) and comparative analysis with the genomes of Genotypes A1 and E (WB and Pig).</title>
        <authorList>
            <person name="Adam R."/>
            <person name="Dahlstrom E."/>
            <person name="Martens C."/>
            <person name="Bruno D."/>
            <person name="Barbian K."/>
            <person name="Porcella S.F."/>
            <person name="Nash T."/>
        </authorList>
    </citation>
    <scope>NUCLEOTIDE SEQUENCE</scope>
    <source>
        <strain evidence="2">GS</strain>
    </source>
</reference>
<evidence type="ECO:0000313" key="1">
    <source>
        <dbReference type="EMBL" id="ESU45677.1"/>
    </source>
</evidence>
<reference evidence="1 2" key="2">
    <citation type="journal article" date="2013" name="Genome Biol. Evol.">
        <title>Genome sequencing of Giardia lamblia genotypes A2 and B isolates (DH and GS) and comparative analysis with the genomes of genotypes A1 and E (WB and Pig).</title>
        <authorList>
            <person name="Adam R.D."/>
            <person name="Dahlstrom E.W."/>
            <person name="Martens C.A."/>
            <person name="Bruno D.P."/>
            <person name="Barbian K.D."/>
            <person name="Ricklefs S.M."/>
            <person name="Hernandez M.M."/>
            <person name="Narla N.P."/>
            <person name="Patel R.B."/>
            <person name="Porcella S.F."/>
            <person name="Nash T.E."/>
        </authorList>
    </citation>
    <scope>NUCLEOTIDE SEQUENCE [LARGE SCALE GENOMIC DNA]</scope>
    <source>
        <strain evidence="1 2">GS</strain>
    </source>
</reference>